<dbReference type="SUPFAM" id="SSF50129">
    <property type="entry name" value="GroES-like"/>
    <property type="match status" value="1"/>
</dbReference>
<proteinExistence type="inferred from homology"/>
<dbReference type="Gene3D" id="3.90.180.10">
    <property type="entry name" value="Medium-chain alcohol dehydrogenases, catalytic domain"/>
    <property type="match status" value="1"/>
</dbReference>
<gene>
    <name evidence="8" type="ORF">BN1012_Phect270</name>
</gene>
<dbReference type="PANTHER" id="PTHR42813">
    <property type="entry name" value="ZINC-TYPE ALCOHOL DEHYDROGENASE-LIKE"/>
    <property type="match status" value="1"/>
</dbReference>
<organism evidence="8 9">
    <name type="scientific">Candidatus Phaeomarinibacter ectocarpi</name>
    <dbReference type="NCBI Taxonomy" id="1458461"/>
    <lineage>
        <taxon>Bacteria</taxon>
        <taxon>Pseudomonadati</taxon>
        <taxon>Pseudomonadota</taxon>
        <taxon>Alphaproteobacteria</taxon>
        <taxon>Hyphomicrobiales</taxon>
        <taxon>Parvibaculaceae</taxon>
        <taxon>Candidatus Phaeomarinibacter</taxon>
    </lineage>
</organism>
<dbReference type="HOGENOM" id="CLU_026673_11_3_5"/>
<dbReference type="GO" id="GO:0016491">
    <property type="term" value="F:oxidoreductase activity"/>
    <property type="evidence" value="ECO:0007669"/>
    <property type="project" value="UniProtKB-KW"/>
</dbReference>
<evidence type="ECO:0000256" key="4">
    <source>
        <dbReference type="ARBA" id="ARBA00023002"/>
    </source>
</evidence>
<feature type="domain" description="Alcohol dehydrogenase-like C-terminal" evidence="6">
    <location>
        <begin position="187"/>
        <end position="309"/>
    </location>
</feature>
<evidence type="ECO:0000256" key="2">
    <source>
        <dbReference type="ARBA" id="ARBA00022723"/>
    </source>
</evidence>
<evidence type="ECO:0000256" key="5">
    <source>
        <dbReference type="RuleBase" id="RU361277"/>
    </source>
</evidence>
<dbReference type="AlphaFoldDB" id="X5MDH6"/>
<dbReference type="Pfam" id="PF08240">
    <property type="entry name" value="ADH_N"/>
    <property type="match status" value="1"/>
</dbReference>
<dbReference type="EC" id="1.1.1.-" evidence="8"/>
<dbReference type="InterPro" id="IPR002328">
    <property type="entry name" value="ADH_Zn_CS"/>
</dbReference>
<name>X5MDH6_9HYPH</name>
<keyword evidence="9" id="KW-1185">Reference proteome</keyword>
<dbReference type="Proteomes" id="UP000032160">
    <property type="component" value="Chromosome I"/>
</dbReference>
<dbReference type="Gene3D" id="3.40.50.720">
    <property type="entry name" value="NAD(P)-binding Rossmann-like Domain"/>
    <property type="match status" value="1"/>
</dbReference>
<dbReference type="InterPro" id="IPR013154">
    <property type="entry name" value="ADH-like_N"/>
</dbReference>
<accession>X5MDH6</accession>
<comment type="cofactor">
    <cofactor evidence="1 5">
        <name>Zn(2+)</name>
        <dbReference type="ChEBI" id="CHEBI:29105"/>
    </cofactor>
</comment>
<evidence type="ECO:0000256" key="1">
    <source>
        <dbReference type="ARBA" id="ARBA00001947"/>
    </source>
</evidence>
<evidence type="ECO:0000259" key="6">
    <source>
        <dbReference type="Pfam" id="PF00107"/>
    </source>
</evidence>
<evidence type="ECO:0000256" key="3">
    <source>
        <dbReference type="ARBA" id="ARBA00022833"/>
    </source>
</evidence>
<dbReference type="OrthoDB" id="9773078at2"/>
<dbReference type="KEGG" id="pect:BN1012_Phect270"/>
<feature type="domain" description="Alcohol dehydrogenase-like N-terminal" evidence="7">
    <location>
        <begin position="25"/>
        <end position="136"/>
    </location>
</feature>
<dbReference type="InterPro" id="IPR011032">
    <property type="entry name" value="GroES-like_sf"/>
</dbReference>
<dbReference type="RefSeq" id="WP_043949426.1">
    <property type="nucleotide sequence ID" value="NZ_HG966617.1"/>
</dbReference>
<dbReference type="InterPro" id="IPR013149">
    <property type="entry name" value="ADH-like_C"/>
</dbReference>
<evidence type="ECO:0000259" key="7">
    <source>
        <dbReference type="Pfam" id="PF08240"/>
    </source>
</evidence>
<dbReference type="InterPro" id="IPR036291">
    <property type="entry name" value="NAD(P)-bd_dom_sf"/>
</dbReference>
<evidence type="ECO:0000313" key="9">
    <source>
        <dbReference type="Proteomes" id="UP000032160"/>
    </source>
</evidence>
<reference evidence="8 9" key="1">
    <citation type="journal article" date="2014" name="Front. Genet.">
        <title>Genome and metabolic network of "Candidatus Phaeomarinobacter ectocarpi" Ec32, a new candidate genus of Alphaproteobacteria frequently associated with brown algae.</title>
        <authorList>
            <person name="Dittami S.M."/>
            <person name="Barbeyron T."/>
            <person name="Boyen C."/>
            <person name="Cambefort J."/>
            <person name="Collet G."/>
            <person name="Delage L."/>
            <person name="Gobet A."/>
            <person name="Groisillier A."/>
            <person name="Leblanc C."/>
            <person name="Michel G."/>
            <person name="Scornet D."/>
            <person name="Siegel A."/>
            <person name="Tapia J.E."/>
            <person name="Tonon T."/>
        </authorList>
    </citation>
    <scope>NUCLEOTIDE SEQUENCE [LARGE SCALE GENOMIC DNA]</scope>
    <source>
        <strain evidence="8 9">Ec32</strain>
    </source>
</reference>
<dbReference type="PANTHER" id="PTHR42813:SF7">
    <property type="entry name" value="ALCOHOL DEHYDROGENASE (ZN-DEPENDENT)-RELATED"/>
    <property type="match status" value="1"/>
</dbReference>
<keyword evidence="2 5" id="KW-0479">Metal-binding</keyword>
<dbReference type="Pfam" id="PF00107">
    <property type="entry name" value="ADH_zinc_N"/>
    <property type="match status" value="1"/>
</dbReference>
<dbReference type="EMBL" id="HG966617">
    <property type="protein sequence ID" value="CDO58484.1"/>
    <property type="molecule type" value="Genomic_DNA"/>
</dbReference>
<protein>
    <submittedName>
        <fullName evidence="8">Alcohol dehydrogenase</fullName>
        <ecNumber evidence="8">1.1.1.-</ecNumber>
    </submittedName>
</protein>
<dbReference type="STRING" id="1458461.BN1012_Phect270"/>
<keyword evidence="3 5" id="KW-0862">Zinc</keyword>
<comment type="similarity">
    <text evidence="5">Belongs to the zinc-containing alcohol dehydrogenase family.</text>
</comment>
<sequence length="346" mass="36722">MQQLNYIGTRDVQWRDVPTPVLPGSDGALVKPMVVSTCDMDGAVIQGAVPLKGPVPLGHEGVGEVLEVGPDVKGLKPGDRVIMPWKIACGHCTHCGRGHTAQCISVPREAAYGWAPTAPEWGGFLQDVVPVPWADTMLTALPAGMDPLKASGLGDNIPDGYRAIAPHIIERRGADVLVCGGTAPGSIGLFAVGFAKALGAGRVVYADHDTTRLAIAESYGAETWELSKSWLHGIRERFDITVDASGRPETVAELLRMTGRAGVCTSTTAAIYIGGDVPVPMFHMYRNSISLHTGWVHTHSVLPEPLALIQSGAFDPTPVTSRVVSWEDAADALIEPFTKLIVSRAD</sequence>
<dbReference type="PROSITE" id="PS00059">
    <property type="entry name" value="ADH_ZINC"/>
    <property type="match status" value="1"/>
</dbReference>
<evidence type="ECO:0000313" key="8">
    <source>
        <dbReference type="EMBL" id="CDO58484.1"/>
    </source>
</evidence>
<keyword evidence="4 8" id="KW-0560">Oxidoreductase</keyword>
<dbReference type="GO" id="GO:0008270">
    <property type="term" value="F:zinc ion binding"/>
    <property type="evidence" value="ECO:0007669"/>
    <property type="project" value="InterPro"/>
</dbReference>
<dbReference type="SUPFAM" id="SSF51735">
    <property type="entry name" value="NAD(P)-binding Rossmann-fold domains"/>
    <property type="match status" value="1"/>
</dbReference>